<feature type="region of interest" description="Disordered" evidence="1">
    <location>
        <begin position="105"/>
        <end position="144"/>
    </location>
</feature>
<protein>
    <submittedName>
        <fullName evidence="2">Uncharacterized protein</fullName>
    </submittedName>
</protein>
<evidence type="ECO:0000313" key="2">
    <source>
        <dbReference type="EMBL" id="KAK5785022.1"/>
    </source>
</evidence>
<dbReference type="Proteomes" id="UP001358586">
    <property type="component" value="Chromosome 11"/>
</dbReference>
<dbReference type="EMBL" id="JARKNE010000011">
    <property type="protein sequence ID" value="KAK5785022.1"/>
    <property type="molecule type" value="Genomic_DNA"/>
</dbReference>
<organism evidence="2 3">
    <name type="scientific">Gossypium arboreum</name>
    <name type="common">Tree cotton</name>
    <name type="synonym">Gossypium nanking</name>
    <dbReference type="NCBI Taxonomy" id="29729"/>
    <lineage>
        <taxon>Eukaryota</taxon>
        <taxon>Viridiplantae</taxon>
        <taxon>Streptophyta</taxon>
        <taxon>Embryophyta</taxon>
        <taxon>Tracheophyta</taxon>
        <taxon>Spermatophyta</taxon>
        <taxon>Magnoliopsida</taxon>
        <taxon>eudicotyledons</taxon>
        <taxon>Gunneridae</taxon>
        <taxon>Pentapetalae</taxon>
        <taxon>rosids</taxon>
        <taxon>malvids</taxon>
        <taxon>Malvales</taxon>
        <taxon>Malvaceae</taxon>
        <taxon>Malvoideae</taxon>
        <taxon>Gossypium</taxon>
    </lineage>
</organism>
<gene>
    <name evidence="2" type="ORF">PVK06_039564</name>
</gene>
<accession>A0ABR0N5E4</accession>
<evidence type="ECO:0000256" key="1">
    <source>
        <dbReference type="SAM" id="MobiDB-lite"/>
    </source>
</evidence>
<sequence>MSLCQQKGIVPRRDEEIIDNKGPINEASVERITYDIETPILKEVGTNTTKKAKAKANSKGTTLHTETSLWHGVSLAKVAEVTSEKQDNSLEIVVYTGPLQVASLIQEATDDTGAEPEHEEQSKNRESAKKRKGNASRTRKRRRK</sequence>
<reference evidence="2 3" key="1">
    <citation type="submission" date="2023-03" db="EMBL/GenBank/DDBJ databases">
        <title>WGS of Gossypium arboreum.</title>
        <authorList>
            <person name="Yu D."/>
        </authorList>
    </citation>
    <scope>NUCLEOTIDE SEQUENCE [LARGE SCALE GENOMIC DNA]</scope>
    <source>
        <tissue evidence="2">Leaf</tissue>
    </source>
</reference>
<keyword evidence="3" id="KW-1185">Reference proteome</keyword>
<evidence type="ECO:0000313" key="3">
    <source>
        <dbReference type="Proteomes" id="UP001358586"/>
    </source>
</evidence>
<feature type="compositionally biased region" description="Basic residues" evidence="1">
    <location>
        <begin position="128"/>
        <end position="144"/>
    </location>
</feature>
<proteinExistence type="predicted"/>
<name>A0ABR0N5E4_GOSAR</name>
<feature type="compositionally biased region" description="Basic and acidic residues" evidence="1">
    <location>
        <begin position="115"/>
        <end position="127"/>
    </location>
</feature>
<comment type="caution">
    <text evidence="2">The sequence shown here is derived from an EMBL/GenBank/DDBJ whole genome shotgun (WGS) entry which is preliminary data.</text>
</comment>